<comment type="subcellular location">
    <subcellularLocation>
        <location evidence="1">Membrane</location>
        <topology evidence="1">Multi-pass membrane protein</topology>
    </subcellularLocation>
</comment>
<feature type="transmembrane region" description="Helical" evidence="2">
    <location>
        <begin position="463"/>
        <end position="488"/>
    </location>
</feature>
<dbReference type="OrthoDB" id="8182187at2759"/>
<dbReference type="EMBL" id="VVIM01000001">
    <property type="protein sequence ID" value="KAB0803586.1"/>
    <property type="molecule type" value="Genomic_DNA"/>
</dbReference>
<dbReference type="Gene3D" id="2.70.170.10">
    <property type="entry name" value="Neurotransmitter-gated ion-channel ligand-binding domain"/>
    <property type="match status" value="1"/>
</dbReference>
<dbReference type="FunCoup" id="A0A1Y1KLR1">
    <property type="interactions" value="9"/>
</dbReference>
<accession>A0A1Y1KLR1</accession>
<evidence type="ECO:0008006" key="9">
    <source>
        <dbReference type="Google" id="ProtNLM"/>
    </source>
</evidence>
<dbReference type="CDD" id="cd18989">
    <property type="entry name" value="LGIC_ECD_cation"/>
    <property type="match status" value="1"/>
</dbReference>
<dbReference type="AlphaFoldDB" id="A0A1Y1KLR1"/>
<feature type="domain" description="Neurotransmitter-gated ion-channel ligand-binding" evidence="4">
    <location>
        <begin position="194"/>
        <end position="399"/>
    </location>
</feature>
<evidence type="ECO:0000259" key="5">
    <source>
        <dbReference type="Pfam" id="PF12248"/>
    </source>
</evidence>
<dbReference type="PANTHER" id="PTHR36695">
    <property type="entry name" value="AGAP008648-PA"/>
    <property type="match status" value="1"/>
</dbReference>
<dbReference type="InParanoid" id="A0A1Y1KLR1"/>
<dbReference type="InterPro" id="IPR036734">
    <property type="entry name" value="Neur_chan_lig-bd_sf"/>
</dbReference>
<evidence type="ECO:0000313" key="7">
    <source>
        <dbReference type="EMBL" id="KAB0803586.1"/>
    </source>
</evidence>
<proteinExistence type="predicted"/>
<evidence type="ECO:0000256" key="1">
    <source>
        <dbReference type="ARBA" id="ARBA00004141"/>
    </source>
</evidence>
<reference evidence="7" key="3">
    <citation type="submission" date="2019-08" db="EMBL/GenBank/DDBJ databases">
        <authorList>
            <consortium name="Photinus pyralis genome working group"/>
            <person name="Fallon T.R."/>
            <person name="Sander Lower S.E."/>
            <person name="Weng J.-K."/>
        </authorList>
    </citation>
    <scope>NUCLEOTIDE SEQUENCE</scope>
    <source>
        <strain evidence="7">1611_PpyrPB1</strain>
        <tissue evidence="7">Whole body</tissue>
    </source>
</reference>
<feature type="transmembrane region" description="Helical" evidence="2">
    <location>
        <begin position="433"/>
        <end position="451"/>
    </location>
</feature>
<dbReference type="PANTHER" id="PTHR36695:SF12">
    <property type="entry name" value="AGAP008648-PA"/>
    <property type="match status" value="1"/>
</dbReference>
<dbReference type="InterPro" id="IPR022041">
    <property type="entry name" value="Methyltransf_FA"/>
</dbReference>
<gene>
    <name evidence="7" type="ORF">PPYR_00556</name>
</gene>
<keyword evidence="2" id="KW-0812">Transmembrane</keyword>
<organism evidence="6">
    <name type="scientific">Photinus pyralis</name>
    <name type="common">Common eastern firefly</name>
    <name type="synonym">Lampyris pyralis</name>
    <dbReference type="NCBI Taxonomy" id="7054"/>
    <lineage>
        <taxon>Eukaryota</taxon>
        <taxon>Metazoa</taxon>
        <taxon>Ecdysozoa</taxon>
        <taxon>Arthropoda</taxon>
        <taxon>Hexapoda</taxon>
        <taxon>Insecta</taxon>
        <taxon>Pterygota</taxon>
        <taxon>Neoptera</taxon>
        <taxon>Endopterygota</taxon>
        <taxon>Coleoptera</taxon>
        <taxon>Polyphaga</taxon>
        <taxon>Elateriformia</taxon>
        <taxon>Elateroidea</taxon>
        <taxon>Lampyridae</taxon>
        <taxon>Lampyrinae</taxon>
        <taxon>Photinus</taxon>
    </lineage>
</organism>
<evidence type="ECO:0000259" key="4">
    <source>
        <dbReference type="Pfam" id="PF02931"/>
    </source>
</evidence>
<name>A0A1Y1KLR1_PHOPY</name>
<dbReference type="InterPro" id="IPR038050">
    <property type="entry name" value="Neuro_actylchol_rec"/>
</dbReference>
<keyword evidence="2" id="KW-0472">Membrane</keyword>
<reference evidence="7 8" key="2">
    <citation type="journal article" date="2018" name="Elife">
        <title>Firefly genomes illuminate parallel origins of bioluminescence in beetles.</title>
        <authorList>
            <person name="Fallon T.R."/>
            <person name="Lower S.E."/>
            <person name="Chang C.H."/>
            <person name="Bessho-Uehara M."/>
            <person name="Martin G.J."/>
            <person name="Bewick A.J."/>
            <person name="Behringer M."/>
            <person name="Debat H.J."/>
            <person name="Wong I."/>
            <person name="Day J.C."/>
            <person name="Suvorov A."/>
            <person name="Silva C.J."/>
            <person name="Stanger-Hall K.F."/>
            <person name="Hall D.W."/>
            <person name="Schmitz R.J."/>
            <person name="Nelson D.R."/>
            <person name="Lewis S.M."/>
            <person name="Shigenobu S."/>
            <person name="Bybee S.M."/>
            <person name="Larracuente A.M."/>
            <person name="Oba Y."/>
            <person name="Weng J.K."/>
        </authorList>
    </citation>
    <scope>NUCLEOTIDE SEQUENCE [LARGE SCALE GENOMIC DNA]</scope>
    <source>
        <strain evidence="7">1611_PpyrPB1</strain>
        <tissue evidence="7">Whole body</tissue>
    </source>
</reference>
<dbReference type="Pfam" id="PF12248">
    <property type="entry name" value="Methyltransf_FA"/>
    <property type="match status" value="1"/>
</dbReference>
<keyword evidence="8" id="KW-1185">Reference proteome</keyword>
<feature type="transmembrane region" description="Helical" evidence="2">
    <location>
        <begin position="403"/>
        <end position="426"/>
    </location>
</feature>
<protein>
    <recommendedName>
        <fullName evidence="9">Neurotransmitter-gated ion-channel ligand-binding domain-containing protein</fullName>
    </recommendedName>
</protein>
<dbReference type="Gene3D" id="1.20.58.390">
    <property type="entry name" value="Neurotransmitter-gated ion-channel transmembrane domain"/>
    <property type="match status" value="1"/>
</dbReference>
<evidence type="ECO:0000256" key="3">
    <source>
        <dbReference type="SAM" id="SignalP"/>
    </source>
</evidence>
<dbReference type="SUPFAM" id="SSF63712">
    <property type="entry name" value="Nicotinic receptor ligand binding domain-like"/>
    <property type="match status" value="1"/>
</dbReference>
<reference evidence="6" key="1">
    <citation type="journal article" date="2016" name="Sci. Rep.">
        <title>Molecular characterization of firefly nuptial gifts: a multi-omics approach sheds light on postcopulatory sexual selection.</title>
        <authorList>
            <person name="Al-Wathiqui N."/>
            <person name="Fallon T.R."/>
            <person name="South A."/>
            <person name="Weng J.K."/>
            <person name="Lewis S.M."/>
        </authorList>
    </citation>
    <scope>NUCLEOTIDE SEQUENCE</scope>
</reference>
<dbReference type="GO" id="GO:0005230">
    <property type="term" value="F:extracellular ligand-gated monoatomic ion channel activity"/>
    <property type="evidence" value="ECO:0007669"/>
    <property type="project" value="InterPro"/>
</dbReference>
<dbReference type="Proteomes" id="UP000327044">
    <property type="component" value="Unassembled WGS sequence"/>
</dbReference>
<dbReference type="SUPFAM" id="SSF90112">
    <property type="entry name" value="Neurotransmitter-gated ion-channel transmembrane pore"/>
    <property type="match status" value="1"/>
</dbReference>
<keyword evidence="3" id="KW-0732">Signal</keyword>
<dbReference type="GO" id="GO:0016020">
    <property type="term" value="C:membrane"/>
    <property type="evidence" value="ECO:0007669"/>
    <property type="project" value="UniProtKB-SubCell"/>
</dbReference>
<evidence type="ECO:0000256" key="2">
    <source>
        <dbReference type="SAM" id="Phobius"/>
    </source>
</evidence>
<sequence length="571" mass="65210">MPTVICFLIFTGLAYAKQYDANSTDLTKCKVHYTRSEGSYKDFYEIANEAHGNETLLDFHFSVLAPSDAHILFTPSTKLNKGDPAYEIVLGAGGNMFSDIRRAQKASVKASTRLKNVLSSLDPQSFWIHISKLGLIEIGREGEELAFLSWKDNDPLPIKYFSFGTWPGVEAKWYYDCYPSSGSKEVVKELTHVQRLRHDLLSTYDPYIRPVLKHTDLTILKMQMNLNYISLNEYKSTLELRGTTKLSWNDEKMRWNVSDYGNTKSLHIVSRQIWQPDFVVYNAIDLMGRDVLGDHVMVVTHDGTVQWNPPIRIKAWCNITDLGHWPIDTHSCLVSLGVWNEFEFIQLHFNKEESDILGQHFQTEWEVVDVTIIANFSWDFKQANNTKPAFFKILFTLKRNSSAYSLAFFTPFLVVACGMLLTFCVSPFGHLKISLCCLQLVIISLVLVNLAETIPILPDRVPYLVLLYSYSCFASILCIIISICVINLSRSTYDSPVPHCIFTFLTATPTRIILLLPRAQVSTHYGKIDDLPILSSDENVQETWILLGKVIDRICLYVYIILIMYAVCSQY</sequence>
<feature type="domain" description="Farnesoic acid O-methyl transferase" evidence="5">
    <location>
        <begin position="45"/>
        <end position="178"/>
    </location>
</feature>
<evidence type="ECO:0000313" key="8">
    <source>
        <dbReference type="Proteomes" id="UP000327044"/>
    </source>
</evidence>
<feature type="transmembrane region" description="Helical" evidence="2">
    <location>
        <begin position="544"/>
        <end position="568"/>
    </location>
</feature>
<feature type="signal peptide" evidence="3">
    <location>
        <begin position="1"/>
        <end position="16"/>
    </location>
</feature>
<feature type="chain" id="PRO_5036029799" description="Neurotransmitter-gated ion-channel ligand-binding domain-containing protein" evidence="3">
    <location>
        <begin position="17"/>
        <end position="571"/>
    </location>
</feature>
<evidence type="ECO:0000313" key="6">
    <source>
        <dbReference type="EMBL" id="JAV60346.1"/>
    </source>
</evidence>
<dbReference type="InterPro" id="IPR006202">
    <property type="entry name" value="Neur_chan_lig-bd"/>
</dbReference>
<keyword evidence="2" id="KW-1133">Transmembrane helix</keyword>
<dbReference type="InterPro" id="IPR036719">
    <property type="entry name" value="Neuro-gated_channel_TM_sf"/>
</dbReference>
<feature type="transmembrane region" description="Helical" evidence="2">
    <location>
        <begin position="500"/>
        <end position="517"/>
    </location>
</feature>
<dbReference type="EMBL" id="GEZM01084981">
    <property type="protein sequence ID" value="JAV60346.1"/>
    <property type="molecule type" value="Transcribed_RNA"/>
</dbReference>
<dbReference type="Pfam" id="PF02931">
    <property type="entry name" value="Neur_chan_LBD"/>
    <property type="match status" value="1"/>
</dbReference>